<reference evidence="1" key="1">
    <citation type="journal article" date="2020" name="mSystems">
        <title>Genome- and Community-Level Interaction Insights into Carbon Utilization and Element Cycling Functions of Hydrothermarchaeota in Hydrothermal Sediment.</title>
        <authorList>
            <person name="Zhou Z."/>
            <person name="Liu Y."/>
            <person name="Xu W."/>
            <person name="Pan J."/>
            <person name="Luo Z.H."/>
            <person name="Li M."/>
        </authorList>
    </citation>
    <scope>NUCLEOTIDE SEQUENCE [LARGE SCALE GENOMIC DNA]</scope>
    <source>
        <strain evidence="1">SpSt-573</strain>
    </source>
</reference>
<evidence type="ECO:0000313" key="1">
    <source>
        <dbReference type="EMBL" id="HGS22672.1"/>
    </source>
</evidence>
<comment type="caution">
    <text evidence="1">The sequence shown here is derived from an EMBL/GenBank/DDBJ whole genome shotgun (WGS) entry which is preliminary data.</text>
</comment>
<gene>
    <name evidence="1" type="ORF">ENT37_12515</name>
</gene>
<dbReference type="AlphaFoldDB" id="A0A7C4KIV0"/>
<proteinExistence type="predicted"/>
<name>A0A7C4KIV0_9CHLR</name>
<accession>A0A7C4KIV0</accession>
<sequence length="135" mass="15381">MSEENIFPLAQFIQRIVPRLPSLEQQEHLRGLLKRIEQGDIEAEFDLDDAVRELPQPVRAWLEEKSVRFEWKQRGMEGPPGKVSLVPASQRWVCSVPDCDEDLPVLQEGEDPPACPHHPQYRMIRAPQKGGAHAG</sequence>
<dbReference type="EMBL" id="DSYK01000625">
    <property type="protein sequence ID" value="HGS22672.1"/>
    <property type="molecule type" value="Genomic_DNA"/>
</dbReference>
<protein>
    <submittedName>
        <fullName evidence="1">Uncharacterized protein</fullName>
    </submittedName>
</protein>
<organism evidence="1">
    <name type="scientific">Anaerolinea thermolimosa</name>
    <dbReference type="NCBI Taxonomy" id="229919"/>
    <lineage>
        <taxon>Bacteria</taxon>
        <taxon>Bacillati</taxon>
        <taxon>Chloroflexota</taxon>
        <taxon>Anaerolineae</taxon>
        <taxon>Anaerolineales</taxon>
        <taxon>Anaerolineaceae</taxon>
        <taxon>Anaerolinea</taxon>
    </lineage>
</organism>